<accession>A0A3L7JEW9</accession>
<dbReference type="Gene3D" id="3.40.50.720">
    <property type="entry name" value="NAD(P)-binding Rossmann-like Domain"/>
    <property type="match status" value="1"/>
</dbReference>
<evidence type="ECO:0000256" key="2">
    <source>
        <dbReference type="ARBA" id="ARBA00007637"/>
    </source>
</evidence>
<dbReference type="RefSeq" id="WP_121645086.1">
    <property type="nucleotide sequence ID" value="NZ_RCWN01000001.1"/>
</dbReference>
<dbReference type="PANTHER" id="PTHR43000">
    <property type="entry name" value="DTDP-D-GLUCOSE 4,6-DEHYDRATASE-RELATED"/>
    <property type="match status" value="1"/>
</dbReference>
<dbReference type="SUPFAM" id="SSF51735">
    <property type="entry name" value="NAD(P)-binding Rossmann-fold domains"/>
    <property type="match status" value="1"/>
</dbReference>
<gene>
    <name evidence="4" type="ORF">D8780_07805</name>
</gene>
<evidence type="ECO:0000313" key="4">
    <source>
        <dbReference type="EMBL" id="RLQ88121.1"/>
    </source>
</evidence>
<evidence type="ECO:0000259" key="3">
    <source>
        <dbReference type="Pfam" id="PF01370"/>
    </source>
</evidence>
<dbReference type="Proteomes" id="UP000281094">
    <property type="component" value="Unassembled WGS sequence"/>
</dbReference>
<dbReference type="EMBL" id="RCWN01000001">
    <property type="protein sequence ID" value="RLQ88121.1"/>
    <property type="molecule type" value="Genomic_DNA"/>
</dbReference>
<dbReference type="Pfam" id="PF01370">
    <property type="entry name" value="Epimerase"/>
    <property type="match status" value="1"/>
</dbReference>
<dbReference type="InterPro" id="IPR001509">
    <property type="entry name" value="Epimerase_deHydtase"/>
</dbReference>
<proteinExistence type="inferred from homology"/>
<keyword evidence="5" id="KW-1185">Reference proteome</keyword>
<dbReference type="InterPro" id="IPR036291">
    <property type="entry name" value="NAD(P)-bd_dom_sf"/>
</dbReference>
<protein>
    <submittedName>
        <fullName evidence="4">NAD(P)-dependent oxidoreductase</fullName>
    </submittedName>
</protein>
<comment type="similarity">
    <text evidence="2">Belongs to the NAD(P)-dependent epimerase/dehydratase family.</text>
</comment>
<comment type="caution">
    <text evidence="4">The sequence shown here is derived from an EMBL/GenBank/DDBJ whole genome shotgun (WGS) entry which is preliminary data.</text>
</comment>
<evidence type="ECO:0000256" key="1">
    <source>
        <dbReference type="ARBA" id="ARBA00005125"/>
    </source>
</evidence>
<evidence type="ECO:0000313" key="5">
    <source>
        <dbReference type="Proteomes" id="UP000281094"/>
    </source>
</evidence>
<reference evidence="4 5" key="1">
    <citation type="submission" date="2018-10" db="EMBL/GenBank/DDBJ databases">
        <title>Notoacmeibacter sp. M2BS9Y-3-1, whole genome shotgun sequence.</title>
        <authorList>
            <person name="Tuo L."/>
        </authorList>
    </citation>
    <scope>NUCLEOTIDE SEQUENCE [LARGE SCALE GENOMIC DNA]</scope>
    <source>
        <strain evidence="4 5">M2BS9Y-3-1</strain>
    </source>
</reference>
<dbReference type="AlphaFoldDB" id="A0A3L7JEW9"/>
<name>A0A3L7JEW9_9HYPH</name>
<comment type="pathway">
    <text evidence="1">Bacterial outer membrane biogenesis; LPS O-antigen biosynthesis.</text>
</comment>
<organism evidence="4 5">
    <name type="scientific">Notoacmeibacter ruber</name>
    <dbReference type="NCBI Taxonomy" id="2670375"/>
    <lineage>
        <taxon>Bacteria</taxon>
        <taxon>Pseudomonadati</taxon>
        <taxon>Pseudomonadota</taxon>
        <taxon>Alphaproteobacteria</taxon>
        <taxon>Hyphomicrobiales</taxon>
        <taxon>Notoacmeibacteraceae</taxon>
        <taxon>Notoacmeibacter</taxon>
    </lineage>
</organism>
<sequence length="347" mass="38457">MSKQRHIIFGGDGFVGRHLAPKLVEDGHEVVVADIVKSTLPHYENGVAFQHCDVTDKRSVEAIGIGPEDMVYNLSAKMLSPIQVRAKRHDFFFPVNYHGTVNIIEAMDAAGAPNLVHFTTDMVYGHTLRYPMTEDHPVAPLGEYGLSKLRTEELTEEWRAKGMNITLFRPRLIIGPGRLGILEKLFKLVDRNLPVPMIGSGKNPYQFISVFDCAEAARLGAIHGCPNEAYNLGSLNPPSVRALLTKLIRHAGSKSMLVPTPGWAVKRTLDLLDLVNMPLMDPEQYLIADEDCLLDVSKGERDLGWVPQYRDEDMLIAAYDEYRAKKAGIAPPASSGGRKNDLMEAAE</sequence>
<feature type="domain" description="NAD-dependent epimerase/dehydratase" evidence="3">
    <location>
        <begin position="7"/>
        <end position="233"/>
    </location>
</feature>